<evidence type="ECO:0000313" key="4">
    <source>
        <dbReference type="Proteomes" id="UP000091979"/>
    </source>
</evidence>
<dbReference type="InterPro" id="IPR036280">
    <property type="entry name" value="Multihaem_cyt_sf"/>
</dbReference>
<accession>A0A1B7XMY8</accession>
<dbReference type="Proteomes" id="UP000091979">
    <property type="component" value="Unassembled WGS sequence"/>
</dbReference>
<dbReference type="AlphaFoldDB" id="A0A1B7XMY8"/>
<feature type="chain" id="PRO_5008600857" evidence="1">
    <location>
        <begin position="24"/>
        <end position="149"/>
    </location>
</feature>
<dbReference type="EMBL" id="JXMS01000002">
    <property type="protein sequence ID" value="OBQ56887.1"/>
    <property type="molecule type" value="Genomic_DNA"/>
</dbReference>
<comment type="caution">
    <text evidence="3">The sequence shown here is derived from an EMBL/GenBank/DDBJ whole genome shotgun (WGS) entry which is preliminary data.</text>
</comment>
<organism evidence="3 4">
    <name type="scientific">Halodesulfovibrio spirochaetisodalis</name>
    <dbReference type="NCBI Taxonomy" id="1560234"/>
    <lineage>
        <taxon>Bacteria</taxon>
        <taxon>Pseudomonadati</taxon>
        <taxon>Thermodesulfobacteriota</taxon>
        <taxon>Desulfovibrionia</taxon>
        <taxon>Desulfovibrionales</taxon>
        <taxon>Desulfovibrionaceae</taxon>
        <taxon>Halodesulfovibrio</taxon>
    </lineage>
</organism>
<dbReference type="InterPro" id="IPR023155">
    <property type="entry name" value="Cyt_c-552/4"/>
</dbReference>
<dbReference type="PATRIC" id="fig|1560234.3.peg.1327"/>
<feature type="signal peptide" evidence="1">
    <location>
        <begin position="1"/>
        <end position="23"/>
    </location>
</feature>
<reference evidence="3 4" key="1">
    <citation type="submission" date="2015-01" db="EMBL/GenBank/DDBJ databases">
        <title>Desulfovibrio sp. JC271 draft genome sequence.</title>
        <authorList>
            <person name="Shivani Y."/>
            <person name="Subhash Y."/>
            <person name="Sasikala C."/>
            <person name="Ramana C.V."/>
        </authorList>
    </citation>
    <scope>NUCLEOTIDE SEQUENCE [LARGE SCALE GENOMIC DNA]</scope>
    <source>
        <strain evidence="3 4">JC271</strain>
    </source>
</reference>
<proteinExistence type="predicted"/>
<dbReference type="OrthoDB" id="9814800at2"/>
<keyword evidence="4" id="KW-1185">Reference proteome</keyword>
<keyword evidence="1" id="KW-0732">Signal</keyword>
<protein>
    <submittedName>
        <fullName evidence="3">Cytochrome C</fullName>
    </submittedName>
</protein>
<name>A0A1B7XMY8_9BACT</name>
<dbReference type="STRING" id="1560234.SP90_02200"/>
<evidence type="ECO:0000256" key="1">
    <source>
        <dbReference type="SAM" id="SignalP"/>
    </source>
</evidence>
<feature type="domain" description="Cytochrome c-552/4" evidence="2">
    <location>
        <begin position="31"/>
        <end position="103"/>
    </location>
</feature>
<gene>
    <name evidence="3" type="ORF">SP90_02200</name>
</gene>
<evidence type="ECO:0000313" key="3">
    <source>
        <dbReference type="EMBL" id="OBQ56887.1"/>
    </source>
</evidence>
<dbReference type="Gene3D" id="1.10.1130.10">
    <property type="entry name" value="Flavocytochrome C3, Chain A"/>
    <property type="match status" value="1"/>
</dbReference>
<dbReference type="SUPFAM" id="SSF48695">
    <property type="entry name" value="Multiheme cytochromes"/>
    <property type="match status" value="1"/>
</dbReference>
<dbReference type="RefSeq" id="WP_066852091.1">
    <property type="nucleotide sequence ID" value="NZ_JXMS01000002.1"/>
</dbReference>
<dbReference type="Pfam" id="PF13435">
    <property type="entry name" value="Cytochrome_C554"/>
    <property type="match status" value="1"/>
</dbReference>
<evidence type="ECO:0000259" key="2">
    <source>
        <dbReference type="Pfam" id="PF13435"/>
    </source>
</evidence>
<sequence length="149" mass="16158">MQNQRVFLAALVLVLCLPCISFAAKYVGSAACGECHETEHGRFMQYSKKAKSWESIAVMAPKLTKAEQEECYECHTTGYRKGGFVSFEETPEFADVGCETCHGPGAAHAEAGEASLIQRKPDPKECVVCHSAARVNDFGFKPLIASGAH</sequence>